<accession>A0A7G8TB60</accession>
<dbReference type="RefSeq" id="WP_187036158.1">
    <property type="nucleotide sequence ID" value="NZ_CP060286.1"/>
</dbReference>
<reference evidence="6 7" key="1">
    <citation type="submission" date="2020-08" db="EMBL/GenBank/DDBJ databases">
        <title>The isolate Caproiciproducens sp. 7D4C2 produces n-caproate at mildly acidic conditions from hexoses: genome and rBOX comparison with related strains and chain-elongating bacteria.</title>
        <authorList>
            <person name="Esquivel-Elizondo S."/>
            <person name="Bagci C."/>
            <person name="Temovska M."/>
            <person name="Jeon B.S."/>
            <person name="Bessarab I."/>
            <person name="Williams R.B.H."/>
            <person name="Huson D.H."/>
            <person name="Angenent L.T."/>
        </authorList>
    </citation>
    <scope>NUCLEOTIDE SEQUENCE [LARGE SCALE GENOMIC DNA]</scope>
    <source>
        <strain evidence="6 7">7D4C2</strain>
    </source>
</reference>
<keyword evidence="6" id="KW-0808">Transferase</keyword>
<dbReference type="Gene3D" id="3.40.720.10">
    <property type="entry name" value="Alkaline Phosphatase, subunit A"/>
    <property type="match status" value="1"/>
</dbReference>
<feature type="compositionally biased region" description="Basic and acidic residues" evidence="4">
    <location>
        <begin position="468"/>
        <end position="481"/>
    </location>
</feature>
<dbReference type="PROSITE" id="PS00523">
    <property type="entry name" value="SULFATASE_1"/>
    <property type="match status" value="1"/>
</dbReference>
<feature type="domain" description="Sulfatase N-terminal" evidence="5">
    <location>
        <begin position="5"/>
        <end position="335"/>
    </location>
</feature>
<dbReference type="EMBL" id="CP060286">
    <property type="protein sequence ID" value="QNK40851.1"/>
    <property type="molecule type" value="Genomic_DNA"/>
</dbReference>
<comment type="similarity">
    <text evidence="1">Belongs to the sulfatase family.</text>
</comment>
<dbReference type="InterPro" id="IPR000917">
    <property type="entry name" value="Sulfatase_N"/>
</dbReference>
<organism evidence="6 7">
    <name type="scientific">Caproicibacter fermentans</name>
    <dbReference type="NCBI Taxonomy" id="2576756"/>
    <lineage>
        <taxon>Bacteria</taxon>
        <taxon>Bacillati</taxon>
        <taxon>Bacillota</taxon>
        <taxon>Clostridia</taxon>
        <taxon>Eubacteriales</taxon>
        <taxon>Acutalibacteraceae</taxon>
        <taxon>Caproicibacter</taxon>
    </lineage>
</organism>
<keyword evidence="3 6" id="KW-0378">Hydrolase</keyword>
<evidence type="ECO:0000313" key="7">
    <source>
        <dbReference type="Proteomes" id="UP000515909"/>
    </source>
</evidence>
<dbReference type="GO" id="GO:0005737">
    <property type="term" value="C:cytoplasm"/>
    <property type="evidence" value="ECO:0007669"/>
    <property type="project" value="TreeGrafter"/>
</dbReference>
<evidence type="ECO:0000256" key="4">
    <source>
        <dbReference type="SAM" id="MobiDB-lite"/>
    </source>
</evidence>
<evidence type="ECO:0000313" key="6">
    <source>
        <dbReference type="EMBL" id="QNK40851.1"/>
    </source>
</evidence>
<feature type="region of interest" description="Disordered" evidence="4">
    <location>
        <begin position="464"/>
        <end position="502"/>
    </location>
</feature>
<dbReference type="GO" id="GO:0046872">
    <property type="term" value="F:metal ion binding"/>
    <property type="evidence" value="ECO:0007669"/>
    <property type="project" value="UniProtKB-KW"/>
</dbReference>
<dbReference type="Proteomes" id="UP000515909">
    <property type="component" value="Chromosome"/>
</dbReference>
<evidence type="ECO:0000256" key="2">
    <source>
        <dbReference type="ARBA" id="ARBA00022723"/>
    </source>
</evidence>
<dbReference type="KEGG" id="cfem:HCR03_00530"/>
<dbReference type="GO" id="GO:0008484">
    <property type="term" value="F:sulfuric ester hydrolase activity"/>
    <property type="evidence" value="ECO:0007669"/>
    <property type="project" value="TreeGrafter"/>
</dbReference>
<dbReference type="SUPFAM" id="SSF53649">
    <property type="entry name" value="Alkaline phosphatase-like"/>
    <property type="match status" value="1"/>
</dbReference>
<dbReference type="AlphaFoldDB" id="A0A7G8TB60"/>
<dbReference type="Pfam" id="PF00884">
    <property type="entry name" value="Sulfatase"/>
    <property type="match status" value="1"/>
</dbReference>
<dbReference type="GO" id="GO:0016740">
    <property type="term" value="F:transferase activity"/>
    <property type="evidence" value="ECO:0007669"/>
    <property type="project" value="UniProtKB-KW"/>
</dbReference>
<dbReference type="PANTHER" id="PTHR45953:SF1">
    <property type="entry name" value="IDURONATE 2-SULFATASE"/>
    <property type="match status" value="1"/>
</dbReference>
<proteinExistence type="inferred from homology"/>
<keyword evidence="2" id="KW-0479">Metal-binding</keyword>
<protein>
    <submittedName>
        <fullName evidence="6">Sulfatase-like hydrolase/transferase</fullName>
    </submittedName>
</protein>
<sequence>MKKRQVVLIMTDTTRKDMLGCYGNQKMKTPNLDRMAKQGIKYENAYTCQPVCGPARSAIFTGTFPHSNGVVTNCVPFGANVKTIGHRLTDHGIHCGYVGKWHLDGGDYFGLGSCPEGWDPDYWYDMKCYLNELSDQDKSRSRRMETAFDPDWTEGMTYAGRCTSRALDFLERYWDENFFLTVSFDEPHGPCICPAPWNTMYDGFQFDDNPNFQDDLSKKPFFQQLWAGDAIHQPKEEINHPSRALSLFLGCNSFVDYEIGKLLDKIEDLIPDALVIFTSDHGDMLGAHRLQMKNAAPYKEIANIPLIIKGGERGKTIRFPASHIDLVPTIMDYMGLPLPHLLEGKSMLPQIKNSGKKINDNVFTEFTRYEVDHDGFGGLQMTRAIVNEKYKLVINLLDSDEFYDLEQDPWEVENRIDDPAYRAARNKMHDLLLDHMNRTRDLFRGYQWACRSWRPEKKAAWANSGFTRQRENEEYEPRQLDYDTGLPMEKATRMKTTKDEKN</sequence>
<dbReference type="PANTHER" id="PTHR45953">
    <property type="entry name" value="IDURONATE 2-SULFATASE"/>
    <property type="match status" value="1"/>
</dbReference>
<evidence type="ECO:0000256" key="1">
    <source>
        <dbReference type="ARBA" id="ARBA00008779"/>
    </source>
</evidence>
<evidence type="ECO:0000259" key="5">
    <source>
        <dbReference type="Pfam" id="PF00884"/>
    </source>
</evidence>
<evidence type="ECO:0000256" key="3">
    <source>
        <dbReference type="ARBA" id="ARBA00022801"/>
    </source>
</evidence>
<dbReference type="InterPro" id="IPR024607">
    <property type="entry name" value="Sulfatase_CS"/>
</dbReference>
<gene>
    <name evidence="6" type="ORF">HCR03_00530</name>
</gene>
<dbReference type="InterPro" id="IPR017850">
    <property type="entry name" value="Alkaline_phosphatase_core_sf"/>
</dbReference>
<feature type="compositionally biased region" description="Basic and acidic residues" evidence="4">
    <location>
        <begin position="490"/>
        <end position="502"/>
    </location>
</feature>
<name>A0A7G8TB60_9FIRM</name>